<proteinExistence type="inferred from homology"/>
<comment type="similarity">
    <text evidence="6">Belongs to the ABC-4 integral membrane protein family.</text>
</comment>
<comment type="caution">
    <text evidence="10">The sequence shown here is derived from an EMBL/GenBank/DDBJ whole genome shotgun (WGS) entry which is preliminary data.</text>
</comment>
<feature type="domain" description="ABC3 transporter permease C-terminal" evidence="8">
    <location>
        <begin position="338"/>
        <end position="413"/>
    </location>
</feature>
<feature type="transmembrane region" description="Helical" evidence="7">
    <location>
        <begin position="469"/>
        <end position="492"/>
    </location>
</feature>
<keyword evidence="5 7" id="KW-0472">Membrane</keyword>
<dbReference type="InterPro" id="IPR003838">
    <property type="entry name" value="ABC3_permease_C"/>
</dbReference>
<feature type="domain" description="MacB-like periplasmic core" evidence="9">
    <location>
        <begin position="100"/>
        <end position="273"/>
    </location>
</feature>
<dbReference type="InterPro" id="IPR025857">
    <property type="entry name" value="MacB_PCD"/>
</dbReference>
<dbReference type="Pfam" id="PF02687">
    <property type="entry name" value="FtsX"/>
    <property type="match status" value="1"/>
</dbReference>
<evidence type="ECO:0000256" key="1">
    <source>
        <dbReference type="ARBA" id="ARBA00004651"/>
    </source>
</evidence>
<dbReference type="PANTHER" id="PTHR30572">
    <property type="entry name" value="MEMBRANE COMPONENT OF TRANSPORTER-RELATED"/>
    <property type="match status" value="1"/>
</dbReference>
<name>A0A1F2WI27_9ACTN</name>
<dbReference type="InterPro" id="IPR050250">
    <property type="entry name" value="Macrolide_Exporter_MacB"/>
</dbReference>
<keyword evidence="2" id="KW-1003">Cell membrane</keyword>
<dbReference type="GO" id="GO:0022857">
    <property type="term" value="F:transmembrane transporter activity"/>
    <property type="evidence" value="ECO:0007669"/>
    <property type="project" value="TreeGrafter"/>
</dbReference>
<evidence type="ECO:0000259" key="8">
    <source>
        <dbReference type="Pfam" id="PF02687"/>
    </source>
</evidence>
<sequence length="504" mass="55029">MRSIRRGFRSFRRHPARNLIVVLLLFVCLTFSLSMLSVKLAADSQTKTVKQRVGNYGELRSSSNFMMSMFQRERAKSETERAKEARSMSEEERLQERARTLIPEDLADSFSRDGYIITYDKVLTAGISLPEITNTELANMLGFSKEIKDSAAASGISNNTFVFEGNCNGASAADFINGNKKLVAGSFYTYADYRQANPVVLIEKNLAEENDLGVGNTIEASVNDKTGKDAKVNLEIVGIYETVQAERQSQQGIFGSFNPAGNKFFAPLSVVQTVNNTPGYVELGSYYFDNVDHTAELQDTFNSEIADGDKWEFLTDSQQYELIADPLQKVGKTSMIGLAGALGACALIILLAMAIIIGGRTRELGVLKAIGATDGQVIAQHAVEVICICLVAVILAMGVTAIIGQSMGNWLMSGSRNEQNQDSEEDASGMSSMISMLTERNLYKEGGLFSSAGPEEESSRLQVVYQGSLLLYAILILLAISLLGMAIPVIWITRLKPARVLSIE</sequence>
<evidence type="ECO:0000313" key="11">
    <source>
        <dbReference type="Proteomes" id="UP000177876"/>
    </source>
</evidence>
<comment type="subcellular location">
    <subcellularLocation>
        <location evidence="1">Cell membrane</location>
        <topology evidence="1">Multi-pass membrane protein</topology>
    </subcellularLocation>
</comment>
<evidence type="ECO:0000259" key="9">
    <source>
        <dbReference type="Pfam" id="PF12704"/>
    </source>
</evidence>
<evidence type="ECO:0008006" key="12">
    <source>
        <dbReference type="Google" id="ProtNLM"/>
    </source>
</evidence>
<organism evidence="10 11">
    <name type="scientific">Candidatus Solincola sediminis</name>
    <dbReference type="NCBI Taxonomy" id="1797199"/>
    <lineage>
        <taxon>Bacteria</taxon>
        <taxon>Bacillati</taxon>
        <taxon>Actinomycetota</taxon>
        <taxon>Candidatus Geothermincolia</taxon>
        <taxon>Candidatus Geothermincolales</taxon>
        <taxon>Candidatus Geothermincolaceae</taxon>
        <taxon>Candidatus Solincola</taxon>
    </lineage>
</organism>
<dbReference type="AlphaFoldDB" id="A0A1F2WI27"/>
<evidence type="ECO:0000256" key="2">
    <source>
        <dbReference type="ARBA" id="ARBA00022475"/>
    </source>
</evidence>
<feature type="transmembrane region" description="Helical" evidence="7">
    <location>
        <begin position="335"/>
        <end position="357"/>
    </location>
</feature>
<feature type="transmembrane region" description="Helical" evidence="7">
    <location>
        <begin position="378"/>
        <end position="403"/>
    </location>
</feature>
<evidence type="ECO:0000256" key="4">
    <source>
        <dbReference type="ARBA" id="ARBA00022989"/>
    </source>
</evidence>
<evidence type="ECO:0000313" key="10">
    <source>
        <dbReference type="EMBL" id="OFW56491.1"/>
    </source>
</evidence>
<protein>
    <recommendedName>
        <fullName evidence="12">ABC3 transporter permease protein domain-containing protein</fullName>
    </recommendedName>
</protein>
<accession>A0A1F2WI27</accession>
<dbReference type="STRING" id="1797197.A2Y75_10115"/>
<dbReference type="Pfam" id="PF12704">
    <property type="entry name" value="MacB_PCD"/>
    <property type="match status" value="1"/>
</dbReference>
<dbReference type="EMBL" id="MELK01000045">
    <property type="protein sequence ID" value="OFW56491.1"/>
    <property type="molecule type" value="Genomic_DNA"/>
</dbReference>
<evidence type="ECO:0000256" key="5">
    <source>
        <dbReference type="ARBA" id="ARBA00023136"/>
    </source>
</evidence>
<keyword evidence="3 7" id="KW-0812">Transmembrane</keyword>
<evidence type="ECO:0000256" key="6">
    <source>
        <dbReference type="ARBA" id="ARBA00038076"/>
    </source>
</evidence>
<reference evidence="10 11" key="1">
    <citation type="journal article" date="2016" name="Nat. Commun.">
        <title>Thousands of microbial genomes shed light on interconnected biogeochemical processes in an aquifer system.</title>
        <authorList>
            <person name="Anantharaman K."/>
            <person name="Brown C.T."/>
            <person name="Hug L.A."/>
            <person name="Sharon I."/>
            <person name="Castelle C.J."/>
            <person name="Probst A.J."/>
            <person name="Thomas B.C."/>
            <person name="Singh A."/>
            <person name="Wilkins M.J."/>
            <person name="Karaoz U."/>
            <person name="Brodie E.L."/>
            <person name="Williams K.H."/>
            <person name="Hubbard S.S."/>
            <person name="Banfield J.F."/>
        </authorList>
    </citation>
    <scope>NUCLEOTIDE SEQUENCE [LARGE SCALE GENOMIC DNA]</scope>
</reference>
<gene>
    <name evidence="10" type="ORF">A2Y75_10115</name>
</gene>
<dbReference type="PANTHER" id="PTHR30572:SF9">
    <property type="entry name" value="ABC TRANSPORTER PERMEASE PROTEIN"/>
    <property type="match status" value="1"/>
</dbReference>
<dbReference type="GO" id="GO:0005886">
    <property type="term" value="C:plasma membrane"/>
    <property type="evidence" value="ECO:0007669"/>
    <property type="project" value="UniProtKB-SubCell"/>
</dbReference>
<keyword evidence="4 7" id="KW-1133">Transmembrane helix</keyword>
<evidence type="ECO:0000256" key="3">
    <source>
        <dbReference type="ARBA" id="ARBA00022692"/>
    </source>
</evidence>
<evidence type="ECO:0000256" key="7">
    <source>
        <dbReference type="SAM" id="Phobius"/>
    </source>
</evidence>
<dbReference type="Proteomes" id="UP000177876">
    <property type="component" value="Unassembled WGS sequence"/>
</dbReference>